<reference evidence="1" key="1">
    <citation type="submission" date="2021-01" db="EMBL/GenBank/DDBJ databases">
        <authorList>
            <person name="Corre E."/>
            <person name="Pelletier E."/>
            <person name="Niang G."/>
            <person name="Scheremetjew M."/>
            <person name="Finn R."/>
            <person name="Kale V."/>
            <person name="Holt S."/>
            <person name="Cochrane G."/>
            <person name="Meng A."/>
            <person name="Brown T."/>
            <person name="Cohen L."/>
        </authorList>
    </citation>
    <scope>NUCLEOTIDE SEQUENCE</scope>
    <source>
        <strain evidence="1">CCMP127</strain>
    </source>
</reference>
<name>A0A7S3P3E1_9STRA</name>
<proteinExistence type="predicted"/>
<organism evidence="1">
    <name type="scientific">Amphora coffeiformis</name>
    <dbReference type="NCBI Taxonomy" id="265554"/>
    <lineage>
        <taxon>Eukaryota</taxon>
        <taxon>Sar</taxon>
        <taxon>Stramenopiles</taxon>
        <taxon>Ochrophyta</taxon>
        <taxon>Bacillariophyta</taxon>
        <taxon>Bacillariophyceae</taxon>
        <taxon>Bacillariophycidae</taxon>
        <taxon>Thalassiophysales</taxon>
        <taxon>Catenulaceae</taxon>
        <taxon>Amphora</taxon>
    </lineage>
</organism>
<accession>A0A7S3P3E1</accession>
<dbReference type="AlphaFoldDB" id="A0A7S3P3E1"/>
<evidence type="ECO:0000313" key="1">
    <source>
        <dbReference type="EMBL" id="CAE0401910.1"/>
    </source>
</evidence>
<gene>
    <name evidence="1" type="ORF">ACOF00016_LOCUS226</name>
</gene>
<dbReference type="EMBL" id="HBIM01000256">
    <property type="protein sequence ID" value="CAE0401910.1"/>
    <property type="molecule type" value="Transcribed_RNA"/>
</dbReference>
<protein>
    <submittedName>
        <fullName evidence="1">Uncharacterized protein</fullName>
    </submittedName>
</protein>
<sequence>MPNNTKSPLCMRKIPAVVSSSSQHTNYGFFCKPNSMKFFVPAVLFSVMLLSSELGRAVEFGAPVPSHPFHRKTIEGDEGRRPLLRLLQDTTMMEESQCIADSRLIAQDLADQNAYFTVGTNCTDRVTRIFCEGDAADHFWYDNFVRACATLYGQLHTYDLECVTVTADGGRVTARWNNMVSCFAPVCATDDVRTALSECFTNSGVLIGDLVGKQCKMQDVRRAADDLLIEDTITGECGSGAMTLTDLTALSMALLSVLAWLL</sequence>